<dbReference type="GO" id="GO:0016020">
    <property type="term" value="C:membrane"/>
    <property type="evidence" value="ECO:0007669"/>
    <property type="project" value="UniProtKB-SubCell"/>
</dbReference>
<dbReference type="EMBL" id="CAJPWZ010002524">
    <property type="protein sequence ID" value="CAG2239542.1"/>
    <property type="molecule type" value="Genomic_DNA"/>
</dbReference>
<organism evidence="7 8">
    <name type="scientific">Mytilus edulis</name>
    <name type="common">Blue mussel</name>
    <dbReference type="NCBI Taxonomy" id="6550"/>
    <lineage>
        <taxon>Eukaryota</taxon>
        <taxon>Metazoa</taxon>
        <taxon>Spiralia</taxon>
        <taxon>Lophotrochozoa</taxon>
        <taxon>Mollusca</taxon>
        <taxon>Bivalvia</taxon>
        <taxon>Autobranchia</taxon>
        <taxon>Pteriomorphia</taxon>
        <taxon>Mytilida</taxon>
        <taxon>Mytiloidea</taxon>
        <taxon>Mytilidae</taxon>
        <taxon>Mytilinae</taxon>
        <taxon>Mytilus</taxon>
    </lineage>
</organism>
<protein>
    <submittedName>
        <fullName evidence="7">FLVCR</fullName>
    </submittedName>
</protein>
<evidence type="ECO:0000256" key="5">
    <source>
        <dbReference type="SAM" id="MobiDB-lite"/>
    </source>
</evidence>
<keyword evidence="3 6" id="KW-1133">Transmembrane helix</keyword>
<evidence type="ECO:0000256" key="3">
    <source>
        <dbReference type="ARBA" id="ARBA00022989"/>
    </source>
</evidence>
<dbReference type="SUPFAM" id="SSF103473">
    <property type="entry name" value="MFS general substrate transporter"/>
    <property type="match status" value="1"/>
</dbReference>
<dbReference type="InterPro" id="IPR049680">
    <property type="entry name" value="FLVCR1-2_SLC49-like"/>
</dbReference>
<evidence type="ECO:0000256" key="1">
    <source>
        <dbReference type="ARBA" id="ARBA00004141"/>
    </source>
</evidence>
<keyword evidence="2 6" id="KW-0812">Transmembrane</keyword>
<comment type="caution">
    <text evidence="7">The sequence shown here is derived from an EMBL/GenBank/DDBJ whole genome shotgun (WGS) entry which is preliminary data.</text>
</comment>
<dbReference type="PANTHER" id="PTHR10924">
    <property type="entry name" value="MAJOR FACILITATOR SUPERFAMILY PROTEIN-RELATED"/>
    <property type="match status" value="1"/>
</dbReference>
<evidence type="ECO:0000313" key="7">
    <source>
        <dbReference type="EMBL" id="CAG2239542.1"/>
    </source>
</evidence>
<feature type="region of interest" description="Disordered" evidence="5">
    <location>
        <begin position="1"/>
        <end position="28"/>
    </location>
</feature>
<evidence type="ECO:0000256" key="2">
    <source>
        <dbReference type="ARBA" id="ARBA00022692"/>
    </source>
</evidence>
<feature type="transmembrane region" description="Helical" evidence="6">
    <location>
        <begin position="224"/>
        <end position="244"/>
    </location>
</feature>
<sequence length="633" mass="70640">MDDQEELTTKVTEDKTPKFTEDKTSKVTEDKTTKVTEDNILPQVYKRRWIILFLFSFVSLTNSFQWLHLNIIGDVLLNYYNASLPEDKFQQETALDWLSMVYMLAYIPLIFPVTWLLDKKGLRVVIICGSFLNAVGAWIKVACVSPDRFALLMFGQSVCSVAQVFILGIPARLAAIWFGPNQVSTATSLGVFGNQIGAAVGFLLPPLLVKYSPDIDLVSSRLYTLFYIGAGVTTLLFLMVLVIFKKEPPQPPSRAQLLAVRNAASQHYGKSLLRLLKNRGFLLLDHQKEAGEIGLTVVIAGIVGAILAGVWLDKTKTFKFFMTGYLPVGFEIAAEITYPESEGTSSGLLNASAQLFGIIFTISMRAMMNEVSIFGANITLSSFLLLGTILTDQLDNLREENPKSYWTLLESLKNSDKKTEKSSNITSTEWAEYFKDLNKKPVTPSPNIIEFLRNLENAKVFTELDILITDKEISDAIHTLKNKKSCGPDSISNEMIKNSQSFLIKSLNHVFNKILSTGNYPQIWANGFITALFKNGSKDDPSNYRGLTVTSCLNENLGVFTNDNDYEEPTTKTHKNSSSDSSELKEAEDCEPLVHEKPAILKRVGQKVLGQHGGDLLLHQSLYIDKLWMKKAA</sequence>
<dbReference type="InterPro" id="IPR036259">
    <property type="entry name" value="MFS_trans_sf"/>
</dbReference>
<evidence type="ECO:0000256" key="4">
    <source>
        <dbReference type="ARBA" id="ARBA00023136"/>
    </source>
</evidence>
<evidence type="ECO:0000256" key="6">
    <source>
        <dbReference type="SAM" id="Phobius"/>
    </source>
</evidence>
<gene>
    <name evidence="7" type="ORF">MEDL_51892</name>
</gene>
<comment type="subcellular location">
    <subcellularLocation>
        <location evidence="1">Membrane</location>
        <topology evidence="1">Multi-pass membrane protein</topology>
    </subcellularLocation>
</comment>
<dbReference type="CDD" id="cd17398">
    <property type="entry name" value="MFS_FLVCR_like"/>
    <property type="match status" value="1"/>
</dbReference>
<dbReference type="InterPro" id="IPR011701">
    <property type="entry name" value="MFS"/>
</dbReference>
<proteinExistence type="predicted"/>
<evidence type="ECO:0000313" key="8">
    <source>
        <dbReference type="Proteomes" id="UP000683360"/>
    </source>
</evidence>
<name>A0A8S3UBD5_MYTED</name>
<feature type="compositionally biased region" description="Basic and acidic residues" evidence="5">
    <location>
        <begin position="7"/>
        <end position="28"/>
    </location>
</feature>
<feature type="transmembrane region" description="Helical" evidence="6">
    <location>
        <begin position="97"/>
        <end position="117"/>
    </location>
</feature>
<dbReference type="FunFam" id="1.20.1250.20:FF:000101">
    <property type="entry name" value="feline leukemia virus subgroup C receptor-related protein 2"/>
    <property type="match status" value="1"/>
</dbReference>
<feature type="transmembrane region" description="Helical" evidence="6">
    <location>
        <begin position="371"/>
        <end position="390"/>
    </location>
</feature>
<feature type="region of interest" description="Disordered" evidence="5">
    <location>
        <begin position="563"/>
        <end position="590"/>
    </location>
</feature>
<dbReference type="GO" id="GO:0020037">
    <property type="term" value="F:heme binding"/>
    <property type="evidence" value="ECO:0007669"/>
    <property type="project" value="TreeGrafter"/>
</dbReference>
<feature type="transmembrane region" description="Helical" evidence="6">
    <location>
        <begin position="293"/>
        <end position="312"/>
    </location>
</feature>
<reference evidence="7" key="1">
    <citation type="submission" date="2021-03" db="EMBL/GenBank/DDBJ databases">
        <authorList>
            <person name="Bekaert M."/>
        </authorList>
    </citation>
    <scope>NUCLEOTIDE SEQUENCE</scope>
</reference>
<dbReference type="Pfam" id="PF07690">
    <property type="entry name" value="MFS_1"/>
    <property type="match status" value="1"/>
</dbReference>
<feature type="transmembrane region" description="Helical" evidence="6">
    <location>
        <begin position="183"/>
        <end position="204"/>
    </location>
</feature>
<feature type="transmembrane region" description="Helical" evidence="6">
    <location>
        <begin position="124"/>
        <end position="143"/>
    </location>
</feature>
<dbReference type="GO" id="GO:0015232">
    <property type="term" value="F:heme transmembrane transporter activity"/>
    <property type="evidence" value="ECO:0007669"/>
    <property type="project" value="TreeGrafter"/>
</dbReference>
<keyword evidence="4 6" id="KW-0472">Membrane</keyword>
<feature type="transmembrane region" description="Helical" evidence="6">
    <location>
        <begin position="49"/>
        <end position="67"/>
    </location>
</feature>
<accession>A0A8S3UBD5</accession>
<dbReference type="PANTHER" id="PTHR10924:SF4">
    <property type="entry name" value="GH15861P"/>
    <property type="match status" value="1"/>
</dbReference>
<dbReference type="GO" id="GO:0097037">
    <property type="term" value="P:heme export"/>
    <property type="evidence" value="ECO:0007669"/>
    <property type="project" value="TreeGrafter"/>
</dbReference>
<dbReference type="Gene3D" id="1.20.1250.20">
    <property type="entry name" value="MFS general substrate transporter like domains"/>
    <property type="match status" value="1"/>
</dbReference>
<dbReference type="AlphaFoldDB" id="A0A8S3UBD5"/>
<dbReference type="OrthoDB" id="422206at2759"/>
<keyword evidence="8" id="KW-1185">Reference proteome</keyword>
<dbReference type="Proteomes" id="UP000683360">
    <property type="component" value="Unassembled WGS sequence"/>
</dbReference>